<name>A0AAN9GLJ4_9CAEN</name>
<protein>
    <submittedName>
        <fullName evidence="1">Uncharacterized protein</fullName>
    </submittedName>
</protein>
<organism evidence="1 2">
    <name type="scientific">Littorina saxatilis</name>
    <dbReference type="NCBI Taxonomy" id="31220"/>
    <lineage>
        <taxon>Eukaryota</taxon>
        <taxon>Metazoa</taxon>
        <taxon>Spiralia</taxon>
        <taxon>Lophotrochozoa</taxon>
        <taxon>Mollusca</taxon>
        <taxon>Gastropoda</taxon>
        <taxon>Caenogastropoda</taxon>
        <taxon>Littorinimorpha</taxon>
        <taxon>Littorinoidea</taxon>
        <taxon>Littorinidae</taxon>
        <taxon>Littorina</taxon>
    </lineage>
</organism>
<reference evidence="1 2" key="1">
    <citation type="submission" date="2024-02" db="EMBL/GenBank/DDBJ databases">
        <title>Chromosome-scale genome assembly of the rough periwinkle Littorina saxatilis.</title>
        <authorList>
            <person name="De Jode A."/>
            <person name="Faria R."/>
            <person name="Formenti G."/>
            <person name="Sims Y."/>
            <person name="Smith T.P."/>
            <person name="Tracey A."/>
            <person name="Wood J.M.D."/>
            <person name="Zagrodzka Z.B."/>
            <person name="Johannesson K."/>
            <person name="Butlin R.K."/>
            <person name="Leder E.H."/>
        </authorList>
    </citation>
    <scope>NUCLEOTIDE SEQUENCE [LARGE SCALE GENOMIC DNA]</scope>
    <source>
        <strain evidence="1">Snail1</strain>
        <tissue evidence="1">Muscle</tissue>
    </source>
</reference>
<gene>
    <name evidence="1" type="ORF">V1264_012479</name>
</gene>
<comment type="caution">
    <text evidence="1">The sequence shown here is derived from an EMBL/GenBank/DDBJ whole genome shotgun (WGS) entry which is preliminary data.</text>
</comment>
<accession>A0AAN9GLJ4</accession>
<dbReference type="EMBL" id="JBAMIC010000002">
    <property type="protein sequence ID" value="KAK7113133.1"/>
    <property type="molecule type" value="Genomic_DNA"/>
</dbReference>
<keyword evidence="2" id="KW-1185">Reference proteome</keyword>
<sequence length="115" mass="12471">MHGFVRVQQINVITNTFSDCFISHCDLQLFLDSYICIIKLVPFSPTIMWTMGIILLFSIFTSGQGVPCSEGEAACAGQPEVLSSGETTYCCPHALQAMHLHTVNGAQVCSCLALP</sequence>
<evidence type="ECO:0000313" key="1">
    <source>
        <dbReference type="EMBL" id="KAK7113133.1"/>
    </source>
</evidence>
<evidence type="ECO:0000313" key="2">
    <source>
        <dbReference type="Proteomes" id="UP001374579"/>
    </source>
</evidence>
<proteinExistence type="predicted"/>
<dbReference type="AlphaFoldDB" id="A0AAN9GLJ4"/>
<dbReference type="Proteomes" id="UP001374579">
    <property type="component" value="Unassembled WGS sequence"/>
</dbReference>